<comment type="caution">
    <text evidence="1">The sequence shown here is derived from an EMBL/GenBank/DDBJ whole genome shotgun (WGS) entry which is preliminary data.</text>
</comment>
<evidence type="ECO:0000313" key="1">
    <source>
        <dbReference type="EMBL" id="MBG6139011.1"/>
    </source>
</evidence>
<accession>A0A8J7KMD1</accession>
<dbReference type="Proteomes" id="UP000622552">
    <property type="component" value="Unassembled WGS sequence"/>
</dbReference>
<dbReference type="AlphaFoldDB" id="A0A8J7KMD1"/>
<sequence length="99" mass="10667">MSILPEFEHRVTARLTELGAADPEDPALRAVGGKLVFAETELRILLGKLPGADAHAAHLDALAERHALDMAGLIRQRVDALVAVRKVMTFPPRPAQDVA</sequence>
<evidence type="ECO:0000313" key="2">
    <source>
        <dbReference type="Proteomes" id="UP000622552"/>
    </source>
</evidence>
<dbReference type="RefSeq" id="WP_197005707.1">
    <property type="nucleotide sequence ID" value="NZ_BONS01000011.1"/>
</dbReference>
<organism evidence="1 2">
    <name type="scientific">Longispora fulva</name>
    <dbReference type="NCBI Taxonomy" id="619741"/>
    <lineage>
        <taxon>Bacteria</taxon>
        <taxon>Bacillati</taxon>
        <taxon>Actinomycetota</taxon>
        <taxon>Actinomycetes</taxon>
        <taxon>Micromonosporales</taxon>
        <taxon>Micromonosporaceae</taxon>
        <taxon>Longispora</taxon>
    </lineage>
</organism>
<protein>
    <submittedName>
        <fullName evidence="1">Uncharacterized protein</fullName>
    </submittedName>
</protein>
<gene>
    <name evidence="1" type="ORF">IW245_005205</name>
</gene>
<keyword evidence="2" id="KW-1185">Reference proteome</keyword>
<dbReference type="EMBL" id="JADOUF010000001">
    <property type="protein sequence ID" value="MBG6139011.1"/>
    <property type="molecule type" value="Genomic_DNA"/>
</dbReference>
<proteinExistence type="predicted"/>
<reference evidence="1" key="1">
    <citation type="submission" date="2020-11" db="EMBL/GenBank/DDBJ databases">
        <title>Sequencing the genomes of 1000 actinobacteria strains.</title>
        <authorList>
            <person name="Klenk H.-P."/>
        </authorList>
    </citation>
    <scope>NUCLEOTIDE SEQUENCE</scope>
    <source>
        <strain evidence="1">DSM 45356</strain>
    </source>
</reference>
<name>A0A8J7KMD1_9ACTN</name>